<sequence length="51" mass="5586">MTTTMKSQGCKHTRGKKWAIEQHPVDDGLTATGSLHPLSARTGRRRLNPSA</sequence>
<name>A0A084VKB5_ANOSI</name>
<dbReference type="VEuPathDB" id="VectorBase:ASIC005769"/>
<dbReference type="EMBL" id="KE524947">
    <property type="protein sequence ID" value="KFB38409.1"/>
    <property type="molecule type" value="Genomic_DNA"/>
</dbReference>
<dbReference type="EnsemblMetazoa" id="ASIC005769-RA">
    <property type="protein sequence ID" value="ASIC005769-PA"/>
    <property type="gene ID" value="ASIC005769"/>
</dbReference>
<feature type="compositionally biased region" description="Basic residues" evidence="1">
    <location>
        <begin position="42"/>
        <end position="51"/>
    </location>
</feature>
<evidence type="ECO:0000313" key="4">
    <source>
        <dbReference type="Proteomes" id="UP000030765"/>
    </source>
</evidence>
<protein>
    <submittedName>
        <fullName evidence="2 3">Uncharacterized protein</fullName>
    </submittedName>
</protein>
<proteinExistence type="predicted"/>
<evidence type="ECO:0000256" key="1">
    <source>
        <dbReference type="SAM" id="MobiDB-lite"/>
    </source>
</evidence>
<feature type="region of interest" description="Disordered" evidence="1">
    <location>
        <begin position="1"/>
        <end position="51"/>
    </location>
</feature>
<dbReference type="AlphaFoldDB" id="A0A084VKB5"/>
<evidence type="ECO:0000313" key="2">
    <source>
        <dbReference type="EMBL" id="KFB38409.1"/>
    </source>
</evidence>
<dbReference type="EMBL" id="ATLV01014176">
    <property type="status" value="NOT_ANNOTATED_CDS"/>
    <property type="molecule type" value="Genomic_DNA"/>
</dbReference>
<reference evidence="2 4" key="1">
    <citation type="journal article" date="2014" name="BMC Genomics">
        <title>Genome sequence of Anopheles sinensis provides insight into genetics basis of mosquito competence for malaria parasites.</title>
        <authorList>
            <person name="Zhou D."/>
            <person name="Zhang D."/>
            <person name="Ding G."/>
            <person name="Shi L."/>
            <person name="Hou Q."/>
            <person name="Ye Y."/>
            <person name="Xu Y."/>
            <person name="Zhou H."/>
            <person name="Xiong C."/>
            <person name="Li S."/>
            <person name="Yu J."/>
            <person name="Hong S."/>
            <person name="Yu X."/>
            <person name="Zou P."/>
            <person name="Chen C."/>
            <person name="Chang X."/>
            <person name="Wang W."/>
            <person name="Lv Y."/>
            <person name="Sun Y."/>
            <person name="Ma L."/>
            <person name="Shen B."/>
            <person name="Zhu C."/>
        </authorList>
    </citation>
    <scope>NUCLEOTIDE SEQUENCE [LARGE SCALE GENOMIC DNA]</scope>
</reference>
<accession>A0A084VKB5</accession>
<dbReference type="Proteomes" id="UP000030765">
    <property type="component" value="Unassembled WGS sequence"/>
</dbReference>
<reference evidence="3" key="2">
    <citation type="submission" date="2020-05" db="UniProtKB">
        <authorList>
            <consortium name="EnsemblMetazoa"/>
        </authorList>
    </citation>
    <scope>IDENTIFICATION</scope>
</reference>
<organism evidence="2">
    <name type="scientific">Anopheles sinensis</name>
    <name type="common">Mosquito</name>
    <dbReference type="NCBI Taxonomy" id="74873"/>
    <lineage>
        <taxon>Eukaryota</taxon>
        <taxon>Metazoa</taxon>
        <taxon>Ecdysozoa</taxon>
        <taxon>Arthropoda</taxon>
        <taxon>Hexapoda</taxon>
        <taxon>Insecta</taxon>
        <taxon>Pterygota</taxon>
        <taxon>Neoptera</taxon>
        <taxon>Endopterygota</taxon>
        <taxon>Diptera</taxon>
        <taxon>Nematocera</taxon>
        <taxon>Culicoidea</taxon>
        <taxon>Culicidae</taxon>
        <taxon>Anophelinae</taxon>
        <taxon>Anopheles</taxon>
    </lineage>
</organism>
<keyword evidence="4" id="KW-1185">Reference proteome</keyword>
<gene>
    <name evidence="2" type="ORF">ZHAS_00005769</name>
</gene>
<evidence type="ECO:0000313" key="3">
    <source>
        <dbReference type="EnsemblMetazoa" id="ASIC005769-PA"/>
    </source>
</evidence>